<gene>
    <name evidence="2" type="ORF">IC620_02455</name>
</gene>
<dbReference type="InterPro" id="IPR016977">
    <property type="entry name" value="ComGF"/>
</dbReference>
<evidence type="ECO:0000256" key="1">
    <source>
        <dbReference type="SAM" id="Phobius"/>
    </source>
</evidence>
<keyword evidence="1" id="KW-0812">Transmembrane</keyword>
<protein>
    <submittedName>
        <fullName evidence="2">ComGF family competence protein</fullName>
    </submittedName>
</protein>
<reference evidence="2" key="1">
    <citation type="submission" date="2020-09" db="EMBL/GenBank/DDBJ databases">
        <title>A novel bacterium of genus Hazenella, isolated from South China Sea.</title>
        <authorList>
            <person name="Huang H."/>
            <person name="Mo K."/>
            <person name="Hu Y."/>
        </authorList>
    </citation>
    <scope>NUCLEOTIDE SEQUENCE</scope>
    <source>
        <strain evidence="2">IB182357</strain>
    </source>
</reference>
<keyword evidence="1" id="KW-0472">Membrane</keyword>
<dbReference type="RefSeq" id="WP_191141418.1">
    <property type="nucleotide sequence ID" value="NZ_JACXAH010000002.1"/>
</dbReference>
<dbReference type="Proteomes" id="UP000661691">
    <property type="component" value="Unassembled WGS sequence"/>
</dbReference>
<organism evidence="2 3">
    <name type="scientific">Polycladospora coralii</name>
    <dbReference type="NCBI Taxonomy" id="2771432"/>
    <lineage>
        <taxon>Bacteria</taxon>
        <taxon>Bacillati</taxon>
        <taxon>Bacillota</taxon>
        <taxon>Bacilli</taxon>
        <taxon>Bacillales</taxon>
        <taxon>Thermoactinomycetaceae</taxon>
        <taxon>Polycladospora</taxon>
    </lineage>
</organism>
<name>A0A926RTI7_9BACL</name>
<dbReference type="Pfam" id="PF15980">
    <property type="entry name" value="ComGF"/>
    <property type="match status" value="1"/>
</dbReference>
<proteinExistence type="predicted"/>
<accession>A0A926RTI7</accession>
<evidence type="ECO:0000313" key="3">
    <source>
        <dbReference type="Proteomes" id="UP000661691"/>
    </source>
</evidence>
<comment type="caution">
    <text evidence="2">The sequence shown here is derived from an EMBL/GenBank/DDBJ whole genome shotgun (WGS) entry which is preliminary data.</text>
</comment>
<feature type="transmembrane region" description="Helical" evidence="1">
    <location>
        <begin position="25"/>
        <end position="52"/>
    </location>
</feature>
<keyword evidence="1" id="KW-1133">Transmembrane helix</keyword>
<dbReference type="EMBL" id="JACXAH010000002">
    <property type="protein sequence ID" value="MBD1371219.1"/>
    <property type="molecule type" value="Genomic_DNA"/>
</dbReference>
<dbReference type="AlphaFoldDB" id="A0A926RTI7"/>
<evidence type="ECO:0000313" key="2">
    <source>
        <dbReference type="EMBL" id="MBD1371219.1"/>
    </source>
</evidence>
<keyword evidence="3" id="KW-1185">Reference proteome</keyword>
<sequence>MEKQPAKQKKTTDGRKIQSLTDESGYTYIEVVLSLFIFTLCTPILLSLLYYFTQAGTELPLKQMQMGARDTFLSIVEQDVKEAQSLQVNQDRLQMQLLNNDWIQYKKKHNQLIRQVKHPQNDHFSGHMIVLNAVQDHQFILDEKGVLITIRMEGDLKEHTMVTYLAKRREISDP</sequence>